<evidence type="ECO:0000259" key="13">
    <source>
        <dbReference type="Pfam" id="PF02581"/>
    </source>
</evidence>
<feature type="binding site" evidence="10">
    <location>
        <position position="165"/>
    </location>
    <ligand>
        <name>2-[(2R,5Z)-2-carboxy-4-methylthiazol-5(2H)-ylidene]ethyl phosphate</name>
        <dbReference type="ChEBI" id="CHEBI:62899"/>
    </ligand>
</feature>
<comment type="function">
    <text evidence="1 10">Condenses 4-methyl-5-(beta-hydroxyethyl)thiazole monophosphate (THZ-P) and 2-methyl-4-amino-5-hydroxymethyl pyrimidine pyrophosphate (HMP-PP) to form thiamine monophosphate (TMP).</text>
</comment>
<feature type="binding site" evidence="10">
    <location>
        <position position="69"/>
    </location>
    <ligand>
        <name>4-amino-2-methyl-5-(diphosphooxymethyl)pyrimidine</name>
        <dbReference type="ChEBI" id="CHEBI:57841"/>
    </ligand>
</feature>
<dbReference type="Gene3D" id="3.20.20.70">
    <property type="entry name" value="Aldolase class I"/>
    <property type="match status" value="1"/>
</dbReference>
<dbReference type="AlphaFoldDB" id="A0A7Z0LIT5"/>
<dbReference type="CDD" id="cd00564">
    <property type="entry name" value="TMP_TenI"/>
    <property type="match status" value="1"/>
</dbReference>
<dbReference type="Proteomes" id="UP000586119">
    <property type="component" value="Unassembled WGS sequence"/>
</dbReference>
<comment type="catalytic activity">
    <reaction evidence="7 10 11">
        <text>4-methyl-5-(2-phosphooxyethyl)-thiazole + 4-amino-2-methyl-5-(diphosphooxymethyl)pyrimidine + H(+) = thiamine phosphate + diphosphate</text>
        <dbReference type="Rhea" id="RHEA:22328"/>
        <dbReference type="ChEBI" id="CHEBI:15378"/>
        <dbReference type="ChEBI" id="CHEBI:33019"/>
        <dbReference type="ChEBI" id="CHEBI:37575"/>
        <dbReference type="ChEBI" id="CHEBI:57841"/>
        <dbReference type="ChEBI" id="CHEBI:58296"/>
        <dbReference type="EC" id="2.5.1.3"/>
    </reaction>
</comment>
<keyword evidence="5 10" id="KW-0460">Magnesium</keyword>
<dbReference type="FunFam" id="3.20.20.70:FF:000096">
    <property type="entry name" value="Thiamine-phosphate synthase"/>
    <property type="match status" value="1"/>
</dbReference>
<feature type="domain" description="Thiamine phosphate synthase/TenI" evidence="13">
    <location>
        <begin position="7"/>
        <end position="188"/>
    </location>
</feature>
<dbReference type="GO" id="GO:0005737">
    <property type="term" value="C:cytoplasm"/>
    <property type="evidence" value="ECO:0007669"/>
    <property type="project" value="TreeGrafter"/>
</dbReference>
<feature type="binding site" evidence="10">
    <location>
        <begin position="185"/>
        <end position="186"/>
    </location>
    <ligand>
        <name>2-[(2R,5Z)-2-carboxy-4-methylthiazol-5(2H)-ylidene]ethyl phosphate</name>
        <dbReference type="ChEBI" id="CHEBI:62899"/>
    </ligand>
</feature>
<comment type="cofactor">
    <cofactor evidence="10">
        <name>Mg(2+)</name>
        <dbReference type="ChEBI" id="CHEBI:18420"/>
    </cofactor>
    <text evidence="10">Binds 1 Mg(2+) ion per subunit.</text>
</comment>
<dbReference type="SUPFAM" id="SSF51391">
    <property type="entry name" value="Thiamin phosphate synthase"/>
    <property type="match status" value="1"/>
</dbReference>
<comment type="catalytic activity">
    <reaction evidence="8 10 11">
        <text>2-(2-carboxy-4-methylthiazol-5-yl)ethyl phosphate + 4-amino-2-methyl-5-(diphosphooxymethyl)pyrimidine + 2 H(+) = thiamine phosphate + CO2 + diphosphate</text>
        <dbReference type="Rhea" id="RHEA:47848"/>
        <dbReference type="ChEBI" id="CHEBI:15378"/>
        <dbReference type="ChEBI" id="CHEBI:16526"/>
        <dbReference type="ChEBI" id="CHEBI:33019"/>
        <dbReference type="ChEBI" id="CHEBI:37575"/>
        <dbReference type="ChEBI" id="CHEBI:57841"/>
        <dbReference type="ChEBI" id="CHEBI:62890"/>
        <dbReference type="EC" id="2.5.1.3"/>
    </reaction>
</comment>
<dbReference type="NCBIfam" id="TIGR00693">
    <property type="entry name" value="thiE"/>
    <property type="match status" value="1"/>
</dbReference>
<evidence type="ECO:0000256" key="8">
    <source>
        <dbReference type="ARBA" id="ARBA00047851"/>
    </source>
</evidence>
<protein>
    <recommendedName>
        <fullName evidence="10">Thiamine-phosphate synthase</fullName>
        <shortName evidence="10">TP synthase</shortName>
        <shortName evidence="10">TPS</shortName>
        <ecNumber evidence="10">2.5.1.3</ecNumber>
    </recommendedName>
    <alternativeName>
        <fullName evidence="10">Thiamine-phosphate pyrophosphorylase</fullName>
        <shortName evidence="10">TMP pyrophosphorylase</shortName>
        <shortName evidence="10">TMP-PPase</shortName>
    </alternativeName>
</protein>
<dbReference type="InterPro" id="IPR036206">
    <property type="entry name" value="ThiamineP_synth_sf"/>
</dbReference>
<feature type="binding site" evidence="10">
    <location>
        <position position="108"/>
    </location>
    <ligand>
        <name>4-amino-2-methyl-5-(diphosphooxymethyl)pyrimidine</name>
        <dbReference type="ChEBI" id="CHEBI:57841"/>
    </ligand>
</feature>
<evidence type="ECO:0000256" key="4">
    <source>
        <dbReference type="ARBA" id="ARBA00022723"/>
    </source>
</evidence>
<dbReference type="PANTHER" id="PTHR20857:SF15">
    <property type="entry name" value="THIAMINE-PHOSPHATE SYNTHASE"/>
    <property type="match status" value="1"/>
</dbReference>
<keyword evidence="4 10" id="KW-0479">Metal-binding</keyword>
<name>A0A7Z0LIT5_9GAMM</name>
<evidence type="ECO:0000313" key="14">
    <source>
        <dbReference type="EMBL" id="NYS59806.1"/>
    </source>
</evidence>
<evidence type="ECO:0000256" key="2">
    <source>
        <dbReference type="ARBA" id="ARBA00005165"/>
    </source>
</evidence>
<feature type="binding site" evidence="10">
    <location>
        <position position="137"/>
    </location>
    <ligand>
        <name>4-amino-2-methyl-5-(diphosphooxymethyl)pyrimidine</name>
        <dbReference type="ChEBI" id="CHEBI:57841"/>
    </ligand>
</feature>
<feature type="binding site" evidence="10">
    <location>
        <position position="70"/>
    </location>
    <ligand>
        <name>Mg(2+)</name>
        <dbReference type="ChEBI" id="CHEBI:18420"/>
    </ligand>
</feature>
<feature type="binding site" evidence="10">
    <location>
        <begin position="134"/>
        <end position="136"/>
    </location>
    <ligand>
        <name>2-[(2R,5Z)-2-carboxy-4-methylthiazol-5(2H)-ylidene]ethyl phosphate</name>
        <dbReference type="ChEBI" id="CHEBI:62899"/>
    </ligand>
</feature>
<evidence type="ECO:0000313" key="15">
    <source>
        <dbReference type="Proteomes" id="UP000586119"/>
    </source>
</evidence>
<evidence type="ECO:0000256" key="6">
    <source>
        <dbReference type="ARBA" id="ARBA00022977"/>
    </source>
</evidence>
<dbReference type="GO" id="GO:0000287">
    <property type="term" value="F:magnesium ion binding"/>
    <property type="evidence" value="ECO:0007669"/>
    <property type="project" value="UniProtKB-UniRule"/>
</dbReference>
<feature type="binding site" evidence="10">
    <location>
        <begin position="37"/>
        <end position="41"/>
    </location>
    <ligand>
        <name>4-amino-2-methyl-5-(diphosphooxymethyl)pyrimidine</name>
        <dbReference type="ChEBI" id="CHEBI:57841"/>
    </ligand>
</feature>
<dbReference type="Pfam" id="PF02581">
    <property type="entry name" value="TMP-TENI"/>
    <property type="match status" value="1"/>
</dbReference>
<comment type="caution">
    <text evidence="14">The sequence shown here is derived from an EMBL/GenBank/DDBJ whole genome shotgun (WGS) entry which is preliminary data.</text>
</comment>
<dbReference type="GO" id="GO:0004789">
    <property type="term" value="F:thiamine-phosphate diphosphorylase activity"/>
    <property type="evidence" value="ECO:0007669"/>
    <property type="project" value="UniProtKB-UniRule"/>
</dbReference>
<keyword evidence="3 10" id="KW-0808">Transferase</keyword>
<evidence type="ECO:0000256" key="12">
    <source>
        <dbReference type="RuleBase" id="RU004253"/>
    </source>
</evidence>
<dbReference type="InterPro" id="IPR022998">
    <property type="entry name" value="ThiamineP_synth_TenI"/>
</dbReference>
<dbReference type="EMBL" id="JACCDF010000002">
    <property type="protein sequence ID" value="NYS59806.1"/>
    <property type="molecule type" value="Genomic_DNA"/>
</dbReference>
<evidence type="ECO:0000256" key="7">
    <source>
        <dbReference type="ARBA" id="ARBA00047334"/>
    </source>
</evidence>
<comment type="similarity">
    <text evidence="10 11">Belongs to the thiamine-phosphate synthase family.</text>
</comment>
<proteinExistence type="inferred from homology"/>
<evidence type="ECO:0000256" key="10">
    <source>
        <dbReference type="HAMAP-Rule" id="MF_00097"/>
    </source>
</evidence>
<evidence type="ECO:0000256" key="11">
    <source>
        <dbReference type="RuleBase" id="RU003826"/>
    </source>
</evidence>
<dbReference type="GO" id="GO:0009228">
    <property type="term" value="P:thiamine biosynthetic process"/>
    <property type="evidence" value="ECO:0007669"/>
    <property type="project" value="UniProtKB-KW"/>
</dbReference>
<evidence type="ECO:0000256" key="1">
    <source>
        <dbReference type="ARBA" id="ARBA00003814"/>
    </source>
</evidence>
<dbReference type="EC" id="2.5.1.3" evidence="10"/>
<feature type="binding site" evidence="10">
    <location>
        <position position="89"/>
    </location>
    <ligand>
        <name>Mg(2+)</name>
        <dbReference type="ChEBI" id="CHEBI:18420"/>
    </ligand>
</feature>
<evidence type="ECO:0000256" key="3">
    <source>
        <dbReference type="ARBA" id="ARBA00022679"/>
    </source>
</evidence>
<evidence type="ECO:0000256" key="9">
    <source>
        <dbReference type="ARBA" id="ARBA00047883"/>
    </source>
</evidence>
<sequence length="216" mass="22573">MRFDLSVYLVTDATLCQSYGLERTVEDAVAGGVTMVQLRDKHASDKAMIEQAKRLNAMLKPKGIPLIINDRLEVALASGAEGVHVGQSDTTAREARDALGPDAIVGLSINTLEQLNSIPIEGLDYVGLGPVFATASKQDHAAPLGLDGLAALVEASAVPSVAIGGLKAQHIDAVQRSGAHGMAVISAICGQASPQNAARELATRWRQREVMRSGGA</sequence>
<gene>
    <name evidence="10 14" type="primary">thiE</name>
    <name evidence="14" type="ORF">HZS81_03390</name>
</gene>
<dbReference type="HAMAP" id="MF_00097">
    <property type="entry name" value="TMP_synthase"/>
    <property type="match status" value="1"/>
</dbReference>
<dbReference type="GO" id="GO:0009229">
    <property type="term" value="P:thiamine diphosphate biosynthetic process"/>
    <property type="evidence" value="ECO:0007669"/>
    <property type="project" value="UniProtKB-UniRule"/>
</dbReference>
<reference evidence="14 15" key="1">
    <citation type="journal article" date="2015" name="Int. J. Syst. Evol. Microbiol.">
        <title>Halomonas salicampi sp. nov., a halotolerant and alkalitolerant bacterium isolated from a saltern soil.</title>
        <authorList>
            <person name="Lee J.C."/>
            <person name="Kim Y.S."/>
            <person name="Yun B.S."/>
            <person name="Whang K.S."/>
        </authorList>
    </citation>
    <scope>NUCLEOTIDE SEQUENCE [LARGE SCALE GENOMIC DNA]</scope>
    <source>
        <strain evidence="14 15">BH103</strain>
    </source>
</reference>
<dbReference type="RefSeq" id="WP_179929153.1">
    <property type="nucleotide sequence ID" value="NZ_JACCDF010000002.1"/>
</dbReference>
<evidence type="ECO:0000256" key="5">
    <source>
        <dbReference type="ARBA" id="ARBA00022842"/>
    </source>
</evidence>
<dbReference type="PANTHER" id="PTHR20857">
    <property type="entry name" value="THIAMINE-PHOSPHATE PYROPHOSPHORYLASE"/>
    <property type="match status" value="1"/>
</dbReference>
<accession>A0A7Z0LIT5</accession>
<dbReference type="InterPro" id="IPR013785">
    <property type="entry name" value="Aldolase_TIM"/>
</dbReference>
<organism evidence="14 15">
    <name type="scientific">Vreelandella salicampi</name>
    <dbReference type="NCBI Taxonomy" id="1449798"/>
    <lineage>
        <taxon>Bacteria</taxon>
        <taxon>Pseudomonadati</taxon>
        <taxon>Pseudomonadota</taxon>
        <taxon>Gammaproteobacteria</taxon>
        <taxon>Oceanospirillales</taxon>
        <taxon>Halomonadaceae</taxon>
        <taxon>Vreelandella</taxon>
    </lineage>
</organism>
<dbReference type="UniPathway" id="UPA00060">
    <property type="reaction ID" value="UER00141"/>
</dbReference>
<keyword evidence="6 10" id="KW-0784">Thiamine biosynthesis</keyword>
<dbReference type="InterPro" id="IPR034291">
    <property type="entry name" value="TMP_synthase"/>
</dbReference>
<keyword evidence="15" id="KW-1185">Reference proteome</keyword>
<comment type="pathway">
    <text evidence="2 10 12">Cofactor biosynthesis; thiamine diphosphate biosynthesis; thiamine phosphate from 4-amino-2-methyl-5-diphosphomethylpyrimidine and 4-methyl-5-(2-phosphoethyl)-thiazole: step 1/1.</text>
</comment>
<comment type="catalytic activity">
    <reaction evidence="9 10 11">
        <text>2-[(2R,5Z)-2-carboxy-4-methylthiazol-5(2H)-ylidene]ethyl phosphate + 4-amino-2-methyl-5-(diphosphooxymethyl)pyrimidine + 2 H(+) = thiamine phosphate + CO2 + diphosphate</text>
        <dbReference type="Rhea" id="RHEA:47844"/>
        <dbReference type="ChEBI" id="CHEBI:15378"/>
        <dbReference type="ChEBI" id="CHEBI:16526"/>
        <dbReference type="ChEBI" id="CHEBI:33019"/>
        <dbReference type="ChEBI" id="CHEBI:37575"/>
        <dbReference type="ChEBI" id="CHEBI:57841"/>
        <dbReference type="ChEBI" id="CHEBI:62899"/>
        <dbReference type="EC" id="2.5.1.3"/>
    </reaction>
</comment>